<accession>A0ACC5R262</accession>
<evidence type="ECO:0000313" key="2">
    <source>
        <dbReference type="Proteomes" id="UP000616151"/>
    </source>
</evidence>
<reference evidence="1" key="1">
    <citation type="submission" date="2021-01" db="EMBL/GenBank/DDBJ databases">
        <authorList>
            <person name="Sun Q."/>
        </authorList>
    </citation>
    <scope>NUCLEOTIDE SEQUENCE</scope>
    <source>
        <strain evidence="1">YIM B02566</strain>
    </source>
</reference>
<name>A0ACC5R262_9HYPH</name>
<sequence length="229" mass="24360">MRRLVVSTFVSLDGIMQAPGGPEEDPTGGFKFGGWTEPYWDDGIAAVIDETFSKPFDLVLGRKTYDIFAAYWPYIPTDPKAPGYGELQAGIARLFNGAIKHVATRQSGPLAWVNSASLGGDVVAALRKLKAGDGPDLLIQGSSNLIQTLLAHDLIDALQLLIYPVLLGKGKRLFGSGTLPGAFAVTKSTISPSGVIIATYEQAGAVKVGSFVVNEPSTAELERRKKLTP</sequence>
<comment type="caution">
    <text evidence="1">The sequence shown here is derived from an EMBL/GenBank/DDBJ whole genome shotgun (WGS) entry which is preliminary data.</text>
</comment>
<proteinExistence type="predicted"/>
<dbReference type="Proteomes" id="UP000616151">
    <property type="component" value="Unassembled WGS sequence"/>
</dbReference>
<dbReference type="EMBL" id="JAENHL010000006">
    <property type="protein sequence ID" value="MBK1866741.1"/>
    <property type="molecule type" value="Genomic_DNA"/>
</dbReference>
<keyword evidence="2" id="KW-1185">Reference proteome</keyword>
<protein>
    <submittedName>
        <fullName evidence="1">Dihydrofolate reductase</fullName>
    </submittedName>
</protein>
<evidence type="ECO:0000313" key="1">
    <source>
        <dbReference type="EMBL" id="MBK1866741.1"/>
    </source>
</evidence>
<gene>
    <name evidence="1" type="ORF">JHL16_10280</name>
</gene>
<organism evidence="1 2">
    <name type="scientific">Taklimakanibacter albus</name>
    <dbReference type="NCBI Taxonomy" id="2800327"/>
    <lineage>
        <taxon>Bacteria</taxon>
        <taxon>Pseudomonadati</taxon>
        <taxon>Pseudomonadota</taxon>
        <taxon>Alphaproteobacteria</taxon>
        <taxon>Hyphomicrobiales</taxon>
        <taxon>Aestuariivirgaceae</taxon>
        <taxon>Taklimakanibacter</taxon>
    </lineage>
</organism>